<dbReference type="InterPro" id="IPR025737">
    <property type="entry name" value="FApF"/>
</dbReference>
<gene>
    <name evidence="1" type="ORF">ICHIAU1_08730</name>
</gene>
<dbReference type="OrthoDB" id="191143at2"/>
<dbReference type="RefSeq" id="WP_162050631.1">
    <property type="nucleotide sequence ID" value="NZ_AP019011.1"/>
</dbReference>
<dbReference type="EMBL" id="AP022345">
    <property type="protein sequence ID" value="BBU68590.1"/>
    <property type="molecule type" value="Genomic_DNA"/>
</dbReference>
<accession>A0A679I2E0</accession>
<sequence length="294" mass="32246">MPLKLTICFSACCWLWLGFNPSVSAQEIEPRTYSNAPIGINFIGLGITQAQTSNYTLNSQALSYNHIFDFFGQSAKFNVVTPYAEVHGTAKSGNQVVNVAAQGFTDPVIRVATNLYGAPALTAEEFKTYVQDLIIGANLAVLIPWGEYHSNQVLNVGANRSFIQPGLGASQAVGPWRFELASDATFFSNNNNYMGGNTLSQKPIYSTTGHVIYYFPSSAWISTDVTYYSGGQSAVNGTMRNHSQENWLMGATLSIPINKRNAIKFHGSEGTYSNPHKNYTLYGIGWQYRWGPGT</sequence>
<dbReference type="AlphaFoldDB" id="A0A679I2E0"/>
<keyword evidence="2" id="KW-1185">Reference proteome</keyword>
<dbReference type="Pfam" id="PF13557">
    <property type="entry name" value="Phenol_MetA_deg"/>
    <property type="match status" value="1"/>
</dbReference>
<organism evidence="1 2">
    <name type="scientific">Fluviibacter phosphoraccumulans</name>
    <dbReference type="NCBI Taxonomy" id="1751046"/>
    <lineage>
        <taxon>Bacteria</taxon>
        <taxon>Pseudomonadati</taxon>
        <taxon>Pseudomonadota</taxon>
        <taxon>Betaproteobacteria</taxon>
        <taxon>Rhodocyclales</taxon>
        <taxon>Fluviibacteraceae</taxon>
        <taxon>Fluviibacter</taxon>
    </lineage>
</organism>
<protein>
    <submittedName>
        <fullName evidence="1">Uncharacterized protein</fullName>
    </submittedName>
</protein>
<dbReference type="Proteomes" id="UP000463961">
    <property type="component" value="Chromosome"/>
</dbReference>
<proteinExistence type="predicted"/>
<evidence type="ECO:0000313" key="1">
    <source>
        <dbReference type="EMBL" id="BBU68590.1"/>
    </source>
</evidence>
<name>A0A679I2E0_9RHOO</name>
<evidence type="ECO:0000313" key="2">
    <source>
        <dbReference type="Proteomes" id="UP000463961"/>
    </source>
</evidence>
<reference evidence="2" key="1">
    <citation type="submission" date="2020-01" db="EMBL/GenBank/DDBJ databases">
        <title>Phosphoaccumulans saitamaens gen. nov., sp. nov., a polyphosphate accumulating bacterium isolated from surface river water.</title>
        <authorList>
            <person name="Watanabe K."/>
            <person name="Suda W."/>
        </authorList>
    </citation>
    <scope>NUCLEOTIDE SEQUENCE [LARGE SCALE GENOMIC DNA]</scope>
    <source>
        <strain evidence="2">ICHIAU1</strain>
    </source>
</reference>